<sequence length="2131" mass="241319">MANPSTNSVVISKTNSGFPDYLDFDALRTSSIEYLSGLTGKIWTDYNVHDPGITILEMLIYALLDLGYRTNLPVEDIFAKKPETASENNFFTPGQILTCNPLTITDYRKMLIDIDGVKNAWLSVAEDIKLENLSKPTNNADSDSVDNNTPCLTFLNGLYHISLQLDYPPLRPQDNVIKDVKEKLLSQRNLCEDFIDISVLCTLNIGICADIGLEADANAEDVYINMVKVLENFFSPAPQFYTLQQLLDKDKKIEDIFAGRPYNLTTSHGFVDTKEFEEIILKSEIHLSDVYNVLLSIDGVATVKKLKLTQDGKTFSDKWQFTIPTGYTTVFSTDFSSVQFSINGIVVPVDYQKISSSVKSASDNSNKLLQLPENIDLVVPAGNYHNDLADYYSIQNEFPLNYGIGQGGLPKDATPQRQAQALQLKGYLLFFDQLLANYLSQLANIRNLFSFKLDEDAANQRTYFLNELKNVPDFEKLIFNISDQGDANSEIKNNSNLAYPVLKKDFEKLQKNSFSSSDLRKLQKDFTCNSRAEFSAVAGIVQNNFSNSDLYKISSAATTKDKYFFYYIDFPAEDIFLTGELYVAEADALQAIKLVPSMGLIENNYKINVNNTGAVSFTIQLNLLSYQEYLSRITEKKSSFQKRRDGFLNHLLSRFAEQFADYALLSYGFCDADELSGGIIKNKEDFLTQYPLLSSSRGKAFDYRTSTKENISGFEKRFKAYAGIESRSHDTLCNCEVVKYEDTYSVQLNLSGIDLFNTTGTYEGPENAQQSVQSIFSSLSDKEKYRIEFIQHESKYQLQVAFNNNIDVAYYPVLFTHEQDAVDIKNNLLKMFNGKLTDNIIVSRNEFRLELKDSAGKTIRISAAPFDTEDEAFESAIAYLRVPSDVSKWQIISPENSPSGKFCSNDKKKPEKLVDIEGFKIVPNNNIPAKPDKFTYELLDKNNAFHFKALNEFNTKKQAYADAYNLLMLMADTNNFDLQADKRKKLFVLRDGKPVAECVTKNDNSKWVTFIDKVCAIVNDHYYELSATPFPCRWKFIYQLGYEKEMNLLFQSDGEFDTLKNVEAAENQFTESLQKINLESVNNIYVLRNAENTTTGLSCTHVGTAVEALNETQKFDTAKQLLELNKQIQQHKKNATLPFDKGIFIDDLSKTGAYVYRLTDKDNIYAQSAITSGGDAGKRLNDLYSDALKGYRVLSICLGGDITESYRDARAKSLMYRYVIRCHHDFGPFKKDTILFESITGYPSVQEAEDAFNNIYLFILSKAMNIANYGFDKYIVLDEPDAISKSDKKNAAIVFVPKGTQALAGTNEADILKMLSETAKSYPVRVLIKCSDEFKNLFPSEAMLCLPESAAGCIKKAAEYVYYFSLHNHQTGSDDWQSSILYNNAQEARQAFYFFMLLLQYKGNYFVDKDYNTNNAVFIREVLAESTSRYKTEEEAWGPSGIEKFICIARAKDSFHKILNKKNCIYTFTVACNTNNAVHPCTYESADKRDEVLEKLYTAFKNFDATNLFKIVNESGAEFLYGIDGNKLAILNSDSANARPDCERIIEIIQQCGNDANYDKTDNKYSLVNGKIKLASPYDDTMSQSSWKKLLLTLAFYYPVQSINDKYCIEIRLPGFNSQDNNLVKKTCGCGAEQVIKTDDCFVAWQGACCYDNCMEAFNQYLIIIRALANYENYRFYFDCICYCYGIALQTDKDIAAYNPQNYTSTQMVCDAVKRSRNLVNREGIYLTEHILLRPRIPNGCAGNYIRPGNFEKQTKCSGLSWKEEIFAAGNEEEKKICFAPGEDPFSFIATVVLPAWPERFRKKENHDLLEMMLYRETPAHILLRILWLNPQDMCKFETPYKTWKAALLQKGMADIETASCKLMDFLFSSTLNCLSDCNDCLPCMEKVVDVTCLNDTTDNTKIITANDKLNAINDLFGWQKMECKSNDNSLVNSDLNIPLGQNVSVTNTASEKLSTSATDTLTVNLPDTHAELSQEEARFINARLTTYKGNISAVYSESNRNLLAKDAGDILANTGNNPLGEGLHTKKDPAEEINRLLQELVSDEITGNQEKALTQPQKEVLIKNLVWFYMDKSVFEEKNIAAIGLITNGLDKLRENNYDMQSLFTEWNPEEISKYASKETVNKIKTLLVK</sequence>
<gene>
    <name evidence="1" type="ORF">EFY79_17640</name>
</gene>
<dbReference type="EMBL" id="RJJR01000016">
    <property type="protein sequence ID" value="RNI33813.1"/>
    <property type="molecule type" value="Genomic_DNA"/>
</dbReference>
<name>A0A3M9N994_9BACT</name>
<dbReference type="Proteomes" id="UP000267223">
    <property type="component" value="Unassembled WGS sequence"/>
</dbReference>
<reference evidence="1 2" key="1">
    <citation type="submission" date="2018-11" db="EMBL/GenBank/DDBJ databases">
        <title>Draft genome sequence of Ferruginibacter sp. BO-59.</title>
        <authorList>
            <person name="Im W.T."/>
        </authorList>
    </citation>
    <scope>NUCLEOTIDE SEQUENCE [LARGE SCALE GENOMIC DNA]</scope>
    <source>
        <strain evidence="1 2">BO-59</strain>
    </source>
</reference>
<proteinExistence type="predicted"/>
<dbReference type="OrthoDB" id="8263000at2"/>
<keyword evidence="2" id="KW-1185">Reference proteome</keyword>
<evidence type="ECO:0000313" key="2">
    <source>
        <dbReference type="Proteomes" id="UP000267223"/>
    </source>
</evidence>
<protein>
    <submittedName>
        <fullName evidence="1">Uncharacterized protein</fullName>
    </submittedName>
</protein>
<organism evidence="1 2">
    <name type="scientific">Hanamia caeni</name>
    <dbReference type="NCBI Taxonomy" id="2294116"/>
    <lineage>
        <taxon>Bacteria</taxon>
        <taxon>Pseudomonadati</taxon>
        <taxon>Bacteroidota</taxon>
        <taxon>Chitinophagia</taxon>
        <taxon>Chitinophagales</taxon>
        <taxon>Chitinophagaceae</taxon>
        <taxon>Hanamia</taxon>
    </lineage>
</organism>
<comment type="caution">
    <text evidence="1">The sequence shown here is derived from an EMBL/GenBank/DDBJ whole genome shotgun (WGS) entry which is preliminary data.</text>
</comment>
<evidence type="ECO:0000313" key="1">
    <source>
        <dbReference type="EMBL" id="RNI33813.1"/>
    </source>
</evidence>
<accession>A0A3M9N994</accession>
<dbReference type="RefSeq" id="WP_123122070.1">
    <property type="nucleotide sequence ID" value="NZ_RJJR01000016.1"/>
</dbReference>